<organism evidence="1 2">
    <name type="scientific">Naganishia adeliensis</name>
    <dbReference type="NCBI Taxonomy" id="92952"/>
    <lineage>
        <taxon>Eukaryota</taxon>
        <taxon>Fungi</taxon>
        <taxon>Dikarya</taxon>
        <taxon>Basidiomycota</taxon>
        <taxon>Agaricomycotina</taxon>
        <taxon>Tremellomycetes</taxon>
        <taxon>Filobasidiales</taxon>
        <taxon>Filobasidiaceae</taxon>
        <taxon>Naganishia</taxon>
    </lineage>
</organism>
<evidence type="ECO:0000313" key="1">
    <source>
        <dbReference type="EMBL" id="KAJ9106893.1"/>
    </source>
</evidence>
<reference evidence="1" key="1">
    <citation type="submission" date="2023-04" db="EMBL/GenBank/DDBJ databases">
        <title>Draft Genome sequencing of Naganishia species isolated from polar environments using Oxford Nanopore Technology.</title>
        <authorList>
            <person name="Leo P."/>
            <person name="Venkateswaran K."/>
        </authorList>
    </citation>
    <scope>NUCLEOTIDE SEQUENCE</scope>
    <source>
        <strain evidence="1">MNA-CCFEE 5262</strain>
    </source>
</reference>
<accession>A0ACC2W667</accession>
<evidence type="ECO:0000313" key="2">
    <source>
        <dbReference type="Proteomes" id="UP001230649"/>
    </source>
</evidence>
<keyword evidence="2" id="KW-1185">Reference proteome</keyword>
<sequence>MPKAHKNKLNQAKVKVIDVPQVRKKIGKELGVPKLSKNVQQALLDSKHKKRRNAQAGPSRAGPSSISALASSVPDQDINAPINTTDSCISADPLDAALTIRDSSVRAFARELKKVIDRSDVIIQVLDARDPQGTRSKWVEDEVRKREADGKRLIGIVNKIDLVPRSNLEAWLKHLRLSFPVLPFKSSTQSQRSNLSQAHVPTLSASNSGDAPLPSTAASLGAPALLRLLKQYALSRPHQTLTVGIIGYPNVGKSSLINSLKRSRACAVAAQPGKTRIIQEVVLDKGVKVLDCPGVVLEDFGAHQEDEEQRRQRLGEVMLRNCIKVEEIEDPIAPVEAILARVDMAVMQGLYPGIQPYNNVAEFLIQVALSTGRLKGQGIPNLEAAAVVVLRHWNDGKIPFYTKAPRTATTTVNTGSTEVAPEAAAAGGMQVDNSANSGDAILSGFTETFDLDGLLAKFGGSGEFDEEEDADLVKSRETRVEGGSMPVDAEFLDGIGNATPVPIASSAVHTIPQPDVPKSYPPLDIPERQTNQLSRLFTQAELDMLPNSHPLDRKNLKKAAKKSAKAAREAEIREREADADMFDASALFGSMSVAAPKRPEKKKPKVKTQQVKTVRGTLPPVTLDAETQKELDFANFLNSVGAEEEDMDL</sequence>
<protein>
    <submittedName>
        <fullName evidence="1">Uncharacterized protein</fullName>
    </submittedName>
</protein>
<proteinExistence type="predicted"/>
<gene>
    <name evidence="1" type="ORF">QFC20_003901</name>
</gene>
<dbReference type="EMBL" id="JASBWS010000040">
    <property type="protein sequence ID" value="KAJ9106893.1"/>
    <property type="molecule type" value="Genomic_DNA"/>
</dbReference>
<comment type="caution">
    <text evidence="1">The sequence shown here is derived from an EMBL/GenBank/DDBJ whole genome shotgun (WGS) entry which is preliminary data.</text>
</comment>
<name>A0ACC2W667_9TREE</name>
<dbReference type="Proteomes" id="UP001230649">
    <property type="component" value="Unassembled WGS sequence"/>
</dbReference>